<feature type="repeat" description="ANK" evidence="8">
    <location>
        <begin position="696"/>
        <end position="728"/>
    </location>
</feature>
<evidence type="ECO:0000256" key="1">
    <source>
        <dbReference type="ARBA" id="ARBA00004175"/>
    </source>
</evidence>
<evidence type="ECO:0000256" key="7">
    <source>
        <dbReference type="ARBA" id="ARBA00023298"/>
    </source>
</evidence>
<dbReference type="STRING" id="32264.T1KFT1"/>
<keyword evidence="3" id="KW-1052">Target cell membrane</keyword>
<protein>
    <submittedName>
        <fullName evidence="10">Uncharacterized protein</fullName>
    </submittedName>
</protein>
<feature type="repeat" description="ANK" evidence="8">
    <location>
        <begin position="737"/>
        <end position="769"/>
    </location>
</feature>
<feature type="region of interest" description="Disordered" evidence="9">
    <location>
        <begin position="1180"/>
        <end position="1221"/>
    </location>
</feature>
<feature type="repeat" description="ANK" evidence="8">
    <location>
        <begin position="839"/>
        <end position="871"/>
    </location>
</feature>
<feature type="compositionally biased region" description="Low complexity" evidence="9">
    <location>
        <begin position="1200"/>
        <end position="1221"/>
    </location>
</feature>
<dbReference type="PROSITE" id="PS50297">
    <property type="entry name" value="ANK_REP_REGION"/>
    <property type="match status" value="5"/>
</dbReference>
<evidence type="ECO:0000256" key="5">
    <source>
        <dbReference type="ARBA" id="ARBA00023028"/>
    </source>
</evidence>
<evidence type="ECO:0000313" key="11">
    <source>
        <dbReference type="Proteomes" id="UP000015104"/>
    </source>
</evidence>
<accession>T1KFT1</accession>
<dbReference type="GO" id="GO:0044218">
    <property type="term" value="C:other organism cell membrane"/>
    <property type="evidence" value="ECO:0007669"/>
    <property type="project" value="UniProtKB-KW"/>
</dbReference>
<dbReference type="EMBL" id="CAEY01000038">
    <property type="status" value="NOT_ANNOTATED_CDS"/>
    <property type="molecule type" value="Genomic_DNA"/>
</dbReference>
<dbReference type="PANTHER" id="PTHR24123:SF33">
    <property type="entry name" value="PROTEIN HOS4"/>
    <property type="match status" value="1"/>
</dbReference>
<dbReference type="InterPro" id="IPR002110">
    <property type="entry name" value="Ankyrin_rpt"/>
</dbReference>
<keyword evidence="5" id="KW-0800">Toxin</keyword>
<keyword evidence="5" id="KW-0528">Neurotoxin</keyword>
<feature type="compositionally biased region" description="Low complexity" evidence="9">
    <location>
        <begin position="1322"/>
        <end position="1338"/>
    </location>
</feature>
<feature type="compositionally biased region" description="Low complexity" evidence="9">
    <location>
        <begin position="1389"/>
        <end position="1405"/>
    </location>
</feature>
<feature type="compositionally biased region" description="Polar residues" evidence="9">
    <location>
        <begin position="1339"/>
        <end position="1357"/>
    </location>
</feature>
<feature type="region of interest" description="Disordered" evidence="9">
    <location>
        <begin position="24"/>
        <end position="57"/>
    </location>
</feature>
<keyword evidence="4" id="KW-0677">Repeat</keyword>
<reference evidence="10" key="2">
    <citation type="submission" date="2015-06" db="UniProtKB">
        <authorList>
            <consortium name="EnsemblMetazoa"/>
        </authorList>
    </citation>
    <scope>IDENTIFICATION</scope>
</reference>
<dbReference type="Proteomes" id="UP000015104">
    <property type="component" value="Unassembled WGS sequence"/>
</dbReference>
<dbReference type="Pfam" id="PF13637">
    <property type="entry name" value="Ank_4"/>
    <property type="match status" value="1"/>
</dbReference>
<feature type="compositionally biased region" description="Pro residues" evidence="9">
    <location>
        <begin position="1182"/>
        <end position="1199"/>
    </location>
</feature>
<sequence>MEKKAKMTEGTKALWKGRYGVLRKAETKKGSSSSSTDEEETDGEPRTSKRVRSQYQPFQSPEALAVLAPALYKPPTKPCSISKSNDDKIVVFSKGDFLAVRNEEGTFFVCRTAQNVYKSSRKFKIQWLNDEKEPGIYTPDFYDTTDFECVLTNLKMNRKDKTRYQLPADERKRTMNILERAINVQKGLTEVPDPRKVVSDGVDVSIVGREEEEELNKISPKPTIKIAKEKPAKVCSARSKRSSTNGERDVSLRERRRSTETNHKATPSTSVKRERRASNPAPETPASEDRRSTRSSSRSVKEEKKPPPTPTPSTSAIKSTPSIRKRRSSNNDQSSSKETVKSEVRSSRSHVDRSNHSEKVRQPTSMRIVNMNAHEAKRPKIRISLTPNLKVPEMERELTFESRDEIPEVSSLVDSKLLIRAVNRKDYELIDKMVVEGKVCSFCVPRSLNIRRDALSYAIQKEDLSAIKMLMDKKYLARLVSFPDVLITRSPGKKQNILILGQANSTPEAMEVLLQDLSHNYDYRCLRQRTYLNSEIIKEALKFGISVETIDKFCSLECDKSSNILTLFLNNISSAVKYGHREIAHHLVQIAIRKGGFGFHTLHKEALQEKELFSIAKPSLVSSRSISNCNITPIHCAAINPDEYYISTLLESHSDSYSVQDTEGWHPIHYAAVCESRGPLKYLISKGIPTLVKDKEGNTPLHLACLAGRVHNVELILSHEANNSGDKHSCIERQNKEGLTPLHIACEKGKEENVKILLESGADPEKVTLTGNDKLTPLMIASQNGHLGVVKMLVEKGVDVEALDRRDRTALLHAIINGHSHVVSFLLRLGANPNTKESFGNTAVHFAVAYGWYFTLKLLIDAGAKINEPNVCNITPLMIGYIKGHLGLVEMLANAGVTLDSQVLDSSGQTLLMETIKSRPGKSMIDRIMFLANHKVDFTQSDREGNNAFHYLADYGEYLVDEPDPANNDEEGDDFCSEDEEVAIKKQEFNHRKINRFKRKERLLNYLTQTIKLLRDNKCDYAACNNLKETCFHKAAKYGYFDLIEALIKSDCKLSESINEDDNTLLHLIVRHTPKRCSQLLPSLKNNEDAIRRLTNMMKVQNRSGEVPLASVLLNYKSLDKDEQEVNLIDFMVNTLQADVRINVPLDNIKTETCINFVIKYCTPEIVSIIQKRLDFLNKNSPLPPTPTPAPVPPPPPSSSAPVTTNSSTPSTTTSTTVAVTSPSKIVTTSSNVTQVISAVTPVLSNSTTPIAATNLTSTTNSKQISAPSTEVNISPPSVVKTSPPKITVATTSNVTTITTITTAATTVLSNSTASTSPVIVSTTTNQTSTTNSKQVSTPTTELSASPTSNVKNSSPKTTVATTSVVTSVNSTATTVISNSTAPTPPITAPIATNPPTTPTLTTNSKQNSSPATELSVSPSSVKTSAPKQVAPPVPTNSDSVAQPLSSDTPTLSVPAENGSTKG</sequence>
<feature type="region of interest" description="Disordered" evidence="9">
    <location>
        <begin position="1322"/>
        <end position="1362"/>
    </location>
</feature>
<evidence type="ECO:0000256" key="3">
    <source>
        <dbReference type="ARBA" id="ARBA00022537"/>
    </source>
</evidence>
<keyword evidence="2" id="KW-0268">Exocytosis</keyword>
<dbReference type="Pfam" id="PF12796">
    <property type="entry name" value="Ank_2"/>
    <property type="match status" value="2"/>
</dbReference>
<dbReference type="EnsemblMetazoa" id="tetur10g04260.1">
    <property type="protein sequence ID" value="tetur10g04260.1"/>
    <property type="gene ID" value="tetur10g04260"/>
</dbReference>
<evidence type="ECO:0000256" key="9">
    <source>
        <dbReference type="SAM" id="MobiDB-lite"/>
    </source>
</evidence>
<feature type="region of interest" description="Disordered" evidence="9">
    <location>
        <begin position="1376"/>
        <end position="1463"/>
    </location>
</feature>
<dbReference type="GO" id="GO:0006887">
    <property type="term" value="P:exocytosis"/>
    <property type="evidence" value="ECO:0007669"/>
    <property type="project" value="UniProtKB-KW"/>
</dbReference>
<dbReference type="SUPFAM" id="SSF48403">
    <property type="entry name" value="Ankyrin repeat"/>
    <property type="match status" value="2"/>
</dbReference>
<dbReference type="eggNOG" id="KOG1037">
    <property type="taxonomic scope" value="Eukaryota"/>
</dbReference>
<dbReference type="SMART" id="SM00248">
    <property type="entry name" value="ANK"/>
    <property type="match status" value="12"/>
</dbReference>
<feature type="repeat" description="ANK" evidence="8">
    <location>
        <begin position="806"/>
        <end position="838"/>
    </location>
</feature>
<dbReference type="PANTHER" id="PTHR24123">
    <property type="entry name" value="ANKYRIN REPEAT-CONTAINING"/>
    <property type="match status" value="1"/>
</dbReference>
<feature type="compositionally biased region" description="Polar residues" evidence="9">
    <location>
        <begin position="1406"/>
        <end position="1427"/>
    </location>
</feature>
<comment type="subcellular location">
    <subcellularLocation>
        <location evidence="1">Target cell membrane</location>
    </subcellularLocation>
</comment>
<evidence type="ECO:0000256" key="8">
    <source>
        <dbReference type="PROSITE-ProRule" id="PRU00023"/>
    </source>
</evidence>
<dbReference type="HOGENOM" id="CLU_250648_0_0_1"/>
<keyword evidence="6 8" id="KW-0040">ANK repeat</keyword>
<feature type="compositionally biased region" description="Polar residues" evidence="9">
    <location>
        <begin position="1262"/>
        <end position="1273"/>
    </location>
</feature>
<evidence type="ECO:0000313" key="10">
    <source>
        <dbReference type="EnsemblMetazoa" id="tetur10g04260.1"/>
    </source>
</evidence>
<evidence type="ECO:0000256" key="2">
    <source>
        <dbReference type="ARBA" id="ARBA00022483"/>
    </source>
</evidence>
<proteinExistence type="predicted"/>
<reference evidence="11" key="1">
    <citation type="submission" date="2011-08" db="EMBL/GenBank/DDBJ databases">
        <authorList>
            <person name="Rombauts S."/>
        </authorList>
    </citation>
    <scope>NUCLEOTIDE SEQUENCE</scope>
    <source>
        <strain evidence="11">London</strain>
    </source>
</reference>
<feature type="compositionally biased region" description="Low complexity" evidence="9">
    <location>
        <begin position="312"/>
        <end position="322"/>
    </location>
</feature>
<keyword evidence="7" id="KW-0472">Membrane</keyword>
<organism evidence="10 11">
    <name type="scientific">Tetranychus urticae</name>
    <name type="common">Two-spotted spider mite</name>
    <dbReference type="NCBI Taxonomy" id="32264"/>
    <lineage>
        <taxon>Eukaryota</taxon>
        <taxon>Metazoa</taxon>
        <taxon>Ecdysozoa</taxon>
        <taxon>Arthropoda</taxon>
        <taxon>Chelicerata</taxon>
        <taxon>Arachnida</taxon>
        <taxon>Acari</taxon>
        <taxon>Acariformes</taxon>
        <taxon>Trombidiformes</taxon>
        <taxon>Prostigmata</taxon>
        <taxon>Eleutherengona</taxon>
        <taxon>Raphignathae</taxon>
        <taxon>Tetranychoidea</taxon>
        <taxon>Tetranychidae</taxon>
        <taxon>Tetranychus</taxon>
    </lineage>
</organism>
<keyword evidence="7" id="KW-1053">Target membrane</keyword>
<keyword evidence="5" id="KW-0638">Presynaptic neurotoxin</keyword>
<evidence type="ECO:0000256" key="6">
    <source>
        <dbReference type="ARBA" id="ARBA00023043"/>
    </source>
</evidence>
<evidence type="ECO:0000256" key="4">
    <source>
        <dbReference type="ARBA" id="ARBA00022737"/>
    </source>
</evidence>
<dbReference type="InterPro" id="IPR051165">
    <property type="entry name" value="Multifunctional_ANK_Repeat"/>
</dbReference>
<feature type="region of interest" description="Disordered" evidence="9">
    <location>
        <begin position="1262"/>
        <end position="1283"/>
    </location>
</feature>
<dbReference type="InterPro" id="IPR036770">
    <property type="entry name" value="Ankyrin_rpt-contain_sf"/>
</dbReference>
<feature type="compositionally biased region" description="Basic and acidic residues" evidence="9">
    <location>
        <begin position="338"/>
        <end position="361"/>
    </location>
</feature>
<feature type="compositionally biased region" description="Basic and acidic residues" evidence="9">
    <location>
        <begin position="246"/>
        <end position="263"/>
    </location>
</feature>
<name>T1KFT1_TETUR</name>
<feature type="region of interest" description="Disordered" evidence="9">
    <location>
        <begin position="213"/>
        <end position="364"/>
    </location>
</feature>
<feature type="compositionally biased region" description="Polar residues" evidence="9">
    <location>
        <begin position="1436"/>
        <end position="1463"/>
    </location>
</feature>
<feature type="repeat" description="ANK" evidence="8">
    <location>
        <begin position="773"/>
        <end position="805"/>
    </location>
</feature>
<dbReference type="Gene3D" id="1.25.40.20">
    <property type="entry name" value="Ankyrin repeat-containing domain"/>
    <property type="match status" value="3"/>
</dbReference>
<keyword evidence="11" id="KW-1185">Reference proteome</keyword>
<dbReference type="PROSITE" id="PS50088">
    <property type="entry name" value="ANK_REPEAT"/>
    <property type="match status" value="5"/>
</dbReference>
<dbReference type="PRINTS" id="PR01415">
    <property type="entry name" value="ANKYRIN"/>
</dbReference>
<dbReference type="GO" id="GO:0044231">
    <property type="term" value="C:host cell presynaptic membrane"/>
    <property type="evidence" value="ECO:0007669"/>
    <property type="project" value="UniProtKB-KW"/>
</dbReference>